<feature type="compositionally biased region" description="Basic and acidic residues" evidence="1">
    <location>
        <begin position="179"/>
        <end position="190"/>
    </location>
</feature>
<organism evidence="2 3">
    <name type="scientific">Colletotrichum chrysophilum</name>
    <dbReference type="NCBI Taxonomy" id="1836956"/>
    <lineage>
        <taxon>Eukaryota</taxon>
        <taxon>Fungi</taxon>
        <taxon>Dikarya</taxon>
        <taxon>Ascomycota</taxon>
        <taxon>Pezizomycotina</taxon>
        <taxon>Sordariomycetes</taxon>
        <taxon>Hypocreomycetidae</taxon>
        <taxon>Glomerellales</taxon>
        <taxon>Glomerellaceae</taxon>
        <taxon>Colletotrichum</taxon>
        <taxon>Colletotrichum gloeosporioides species complex</taxon>
    </lineage>
</organism>
<name>A0AAD9ADE5_9PEZI</name>
<feature type="compositionally biased region" description="Basic and acidic residues" evidence="1">
    <location>
        <begin position="153"/>
        <end position="167"/>
    </location>
</feature>
<comment type="caution">
    <text evidence="2">The sequence shown here is derived from an EMBL/GenBank/DDBJ whole genome shotgun (WGS) entry which is preliminary data.</text>
</comment>
<dbReference type="EMBL" id="JAQOWY010000293">
    <property type="protein sequence ID" value="KAK1844915.1"/>
    <property type="molecule type" value="Genomic_DNA"/>
</dbReference>
<gene>
    <name evidence="2" type="ORF">CCHR01_12478</name>
</gene>
<proteinExistence type="predicted"/>
<keyword evidence="3" id="KW-1185">Reference proteome</keyword>
<feature type="region of interest" description="Disordered" evidence="1">
    <location>
        <begin position="119"/>
        <end position="190"/>
    </location>
</feature>
<reference evidence="2" key="1">
    <citation type="submission" date="2023-01" db="EMBL/GenBank/DDBJ databases">
        <title>Colletotrichum chrysophilum M932 genome sequence.</title>
        <authorList>
            <person name="Baroncelli R."/>
        </authorList>
    </citation>
    <scope>NUCLEOTIDE SEQUENCE</scope>
    <source>
        <strain evidence="2">M932</strain>
    </source>
</reference>
<protein>
    <submittedName>
        <fullName evidence="2">Uncharacterized protein</fullName>
    </submittedName>
</protein>
<dbReference type="AlphaFoldDB" id="A0AAD9ADE5"/>
<evidence type="ECO:0000313" key="3">
    <source>
        <dbReference type="Proteomes" id="UP001243330"/>
    </source>
</evidence>
<sequence length="211" mass="23767">MHERAGLVYLHDSMVGLPRLQHVCIQLAACPRRRRFRVVQCSHPQDLILSNPISRDRLLTSGCLTFDTYYRRCAYVVAQLERSAGSCARIQLLSLVPHEAWDFVCRVFDIEARPASLATEHRRRAATAQDVWTTAPGANKMLPKSGPGGRRTQHGDFGRVREEELSGPKKRPSSFRTTTPDRDEKPPAERITIRHSSILYNPLDVVALATA</sequence>
<accession>A0AAD9ADE5</accession>
<evidence type="ECO:0000256" key="1">
    <source>
        <dbReference type="SAM" id="MobiDB-lite"/>
    </source>
</evidence>
<evidence type="ECO:0000313" key="2">
    <source>
        <dbReference type="EMBL" id="KAK1844915.1"/>
    </source>
</evidence>
<dbReference type="Proteomes" id="UP001243330">
    <property type="component" value="Unassembled WGS sequence"/>
</dbReference>